<accession>A0ABR9KV24</accession>
<evidence type="ECO:0008006" key="4">
    <source>
        <dbReference type="Google" id="ProtNLM"/>
    </source>
</evidence>
<dbReference type="RefSeq" id="WP_192779668.1">
    <property type="nucleotide sequence ID" value="NZ_BAAASY010000005.1"/>
</dbReference>
<keyword evidence="1" id="KW-0472">Membrane</keyword>
<keyword evidence="3" id="KW-1185">Reference proteome</keyword>
<keyword evidence="1" id="KW-0812">Transmembrane</keyword>
<dbReference type="Proteomes" id="UP000661607">
    <property type="component" value="Unassembled WGS sequence"/>
</dbReference>
<organism evidence="2 3">
    <name type="scientific">Nonomuraea africana</name>
    <dbReference type="NCBI Taxonomy" id="46171"/>
    <lineage>
        <taxon>Bacteria</taxon>
        <taxon>Bacillati</taxon>
        <taxon>Actinomycetota</taxon>
        <taxon>Actinomycetes</taxon>
        <taxon>Streptosporangiales</taxon>
        <taxon>Streptosporangiaceae</taxon>
        <taxon>Nonomuraea</taxon>
    </lineage>
</organism>
<gene>
    <name evidence="2" type="ORF">H4W81_008247</name>
</gene>
<reference evidence="2 3" key="1">
    <citation type="submission" date="2020-10" db="EMBL/GenBank/DDBJ databases">
        <title>Sequencing the genomes of 1000 actinobacteria strains.</title>
        <authorList>
            <person name="Klenk H.-P."/>
        </authorList>
    </citation>
    <scope>NUCLEOTIDE SEQUENCE [LARGE SCALE GENOMIC DNA]</scope>
    <source>
        <strain evidence="2 3">DSM 43748</strain>
    </source>
</reference>
<evidence type="ECO:0000313" key="2">
    <source>
        <dbReference type="EMBL" id="MBE1565468.1"/>
    </source>
</evidence>
<proteinExistence type="predicted"/>
<dbReference type="EMBL" id="JADBEF010000001">
    <property type="protein sequence ID" value="MBE1565468.1"/>
    <property type="molecule type" value="Genomic_DNA"/>
</dbReference>
<feature type="transmembrane region" description="Helical" evidence="1">
    <location>
        <begin position="58"/>
        <end position="83"/>
    </location>
</feature>
<protein>
    <recommendedName>
        <fullName evidence="4">Disulfide bond formation protein B</fullName>
    </recommendedName>
</protein>
<sequence>MTDRPAPPSMISGQRTRLIVVACAGALGMAALGFFGLIEIGWSGVCGGATCPSAWKVGFLGGTVVLVPAAATLFAFHCCSFSLTGPLRKLLTRQALGFLVAGVVWSAAMGILSNV</sequence>
<feature type="transmembrane region" description="Helical" evidence="1">
    <location>
        <begin position="18"/>
        <end position="38"/>
    </location>
</feature>
<feature type="transmembrane region" description="Helical" evidence="1">
    <location>
        <begin position="95"/>
        <end position="113"/>
    </location>
</feature>
<name>A0ABR9KV24_9ACTN</name>
<evidence type="ECO:0000313" key="3">
    <source>
        <dbReference type="Proteomes" id="UP000661607"/>
    </source>
</evidence>
<evidence type="ECO:0000256" key="1">
    <source>
        <dbReference type="SAM" id="Phobius"/>
    </source>
</evidence>
<keyword evidence="1" id="KW-1133">Transmembrane helix</keyword>
<comment type="caution">
    <text evidence="2">The sequence shown here is derived from an EMBL/GenBank/DDBJ whole genome shotgun (WGS) entry which is preliminary data.</text>
</comment>